<proteinExistence type="inferred from homology"/>
<name>A0A096B356_9BACT</name>
<dbReference type="InterPro" id="IPR037103">
    <property type="entry name" value="Tubulin/FtsZ-like_C"/>
</dbReference>
<keyword evidence="4 8" id="KW-0547">Nucleotide-binding</keyword>
<dbReference type="InterPro" id="IPR045061">
    <property type="entry name" value="FtsZ/CetZ"/>
</dbReference>
<dbReference type="GO" id="GO:0005525">
    <property type="term" value="F:GTP binding"/>
    <property type="evidence" value="ECO:0007669"/>
    <property type="project" value="UniProtKB-UniRule"/>
</dbReference>
<evidence type="ECO:0000256" key="6">
    <source>
        <dbReference type="ARBA" id="ARBA00023210"/>
    </source>
</evidence>
<dbReference type="GO" id="GO:0003924">
    <property type="term" value="F:GTPase activity"/>
    <property type="evidence" value="ECO:0007669"/>
    <property type="project" value="UniProtKB-UniRule"/>
</dbReference>
<dbReference type="Proteomes" id="UP000029614">
    <property type="component" value="Unassembled WGS sequence"/>
</dbReference>
<evidence type="ECO:0000313" key="13">
    <source>
        <dbReference type="Proteomes" id="UP000029614"/>
    </source>
</evidence>
<feature type="binding site" evidence="8">
    <location>
        <begin position="27"/>
        <end position="31"/>
    </location>
    <ligand>
        <name>GTP</name>
        <dbReference type="ChEBI" id="CHEBI:37565"/>
    </ligand>
</feature>
<protein>
    <recommendedName>
        <fullName evidence="8 9">Cell division protein FtsZ</fullName>
    </recommendedName>
</protein>
<dbReference type="SUPFAM" id="SSF52490">
    <property type="entry name" value="Tubulin nucleotide-binding domain-like"/>
    <property type="match status" value="1"/>
</dbReference>
<keyword evidence="2 8" id="KW-0963">Cytoplasm</keyword>
<dbReference type="PANTHER" id="PTHR30314:SF3">
    <property type="entry name" value="MITOCHONDRIAL DIVISION PROTEIN FSZA"/>
    <property type="match status" value="1"/>
</dbReference>
<comment type="caution">
    <text evidence="12">The sequence shown here is derived from an EMBL/GenBank/DDBJ whole genome shotgun (WGS) entry which is preliminary data.</text>
</comment>
<evidence type="ECO:0000256" key="9">
    <source>
        <dbReference type="NCBIfam" id="TIGR00065"/>
    </source>
</evidence>
<dbReference type="InterPro" id="IPR003008">
    <property type="entry name" value="Tubulin_FtsZ_GTPase"/>
</dbReference>
<organism evidence="12 13">
    <name type="scientific">Prevotella amnii DNF00058</name>
    <dbReference type="NCBI Taxonomy" id="1401066"/>
    <lineage>
        <taxon>Bacteria</taxon>
        <taxon>Pseudomonadati</taxon>
        <taxon>Bacteroidota</taxon>
        <taxon>Bacteroidia</taxon>
        <taxon>Bacteroidales</taxon>
        <taxon>Prevotellaceae</taxon>
        <taxon>Prevotella</taxon>
    </lineage>
</organism>
<accession>A0A096B356</accession>
<dbReference type="OrthoDB" id="9813375at2"/>
<feature type="binding site" evidence="8">
    <location>
        <begin position="112"/>
        <end position="114"/>
    </location>
    <ligand>
        <name>GTP</name>
        <dbReference type="ChEBI" id="CHEBI:37565"/>
    </ligand>
</feature>
<evidence type="ECO:0000256" key="4">
    <source>
        <dbReference type="ARBA" id="ARBA00022741"/>
    </source>
</evidence>
<evidence type="ECO:0000256" key="3">
    <source>
        <dbReference type="ARBA" id="ARBA00022618"/>
    </source>
</evidence>
<evidence type="ECO:0000256" key="1">
    <source>
        <dbReference type="ARBA" id="ARBA00009690"/>
    </source>
</evidence>
<dbReference type="GO" id="GO:0000917">
    <property type="term" value="P:division septum assembly"/>
    <property type="evidence" value="ECO:0007669"/>
    <property type="project" value="UniProtKB-KW"/>
</dbReference>
<evidence type="ECO:0000313" key="12">
    <source>
        <dbReference type="EMBL" id="KGF53366.1"/>
    </source>
</evidence>
<feature type="binding site" evidence="8">
    <location>
        <position position="147"/>
    </location>
    <ligand>
        <name>GTP</name>
        <dbReference type="ChEBI" id="CHEBI:37565"/>
    </ligand>
</feature>
<feature type="domain" description="Tubulin/FtsZ GTPase" evidence="10">
    <location>
        <begin position="19"/>
        <end position="208"/>
    </location>
</feature>
<dbReference type="AlphaFoldDB" id="A0A096B356"/>
<dbReference type="GO" id="GO:0032153">
    <property type="term" value="C:cell division site"/>
    <property type="evidence" value="ECO:0007669"/>
    <property type="project" value="UniProtKB-UniRule"/>
</dbReference>
<dbReference type="EMBL" id="JRNU01000001">
    <property type="protein sequence ID" value="KGF53366.1"/>
    <property type="molecule type" value="Genomic_DNA"/>
</dbReference>
<feature type="binding site" evidence="8">
    <location>
        <position position="143"/>
    </location>
    <ligand>
        <name>GTP</name>
        <dbReference type="ChEBI" id="CHEBI:37565"/>
    </ligand>
</feature>
<keyword evidence="6 8" id="KW-0717">Septation</keyword>
<evidence type="ECO:0000256" key="7">
    <source>
        <dbReference type="ARBA" id="ARBA00023306"/>
    </source>
</evidence>
<dbReference type="InterPro" id="IPR024757">
    <property type="entry name" value="FtsZ_C"/>
</dbReference>
<comment type="function">
    <text evidence="8">Essential cell division protein that forms a contractile ring structure (Z ring) at the future cell division site. The regulation of the ring assembly controls the timing and the location of cell division. One of the functions of the FtsZ ring is to recruit other cell division proteins to the septum to produce a new cell wall between the dividing cells. Binds GTP and shows GTPase activity.</text>
</comment>
<dbReference type="InterPro" id="IPR036525">
    <property type="entry name" value="Tubulin/FtsZ_GTPase_sf"/>
</dbReference>
<dbReference type="SUPFAM" id="SSF55307">
    <property type="entry name" value="Tubulin C-terminal domain-like"/>
    <property type="match status" value="1"/>
</dbReference>
<sequence length="441" mass="48290">MADVNRILDFDDKDVTDSIIKVIGVGGGGGNAVNHMYKEGIHDVTFVVCNTDAQALNDSPVPVHLQLGTEGLGAGNRPEKARKAAEDTADSIKKMLSDGTKMAFITAGMGGGTGTGAGPVIARISKDLDILTVGIVTIPFKFEGTRKIDQALDGVEEMAKYVDALLVINNERLLKIYPDLSLMAAFKKADDTLSIAAKSIAEIITTHGVINLDFNDVRTILKDGGVAIMSTGYGEGEGRVTNAINDALNSPLLNNNDIYKSKRILIQINFHADEGGNAGVTMDEMREINAFMEKFSERFELKWGVATDPELDKKVKVTILATGFGIRDVDSEDMKDRIQRHDEKEVALLAAEKEAEAEKARRRGEYYETGDSKQEKTRPRVYLFSTEDLDNDDVILAVENIPTYKRTKRNIEDIKMINAPKVIAKEEEDSKESINGVISFV</sequence>
<dbReference type="GO" id="GO:0051258">
    <property type="term" value="P:protein polymerization"/>
    <property type="evidence" value="ECO:0007669"/>
    <property type="project" value="UniProtKB-UniRule"/>
</dbReference>
<keyword evidence="5 8" id="KW-0342">GTP-binding</keyword>
<dbReference type="CDD" id="cd02201">
    <property type="entry name" value="FtsZ_type1"/>
    <property type="match status" value="1"/>
</dbReference>
<dbReference type="NCBIfam" id="TIGR00065">
    <property type="entry name" value="ftsZ"/>
    <property type="match status" value="1"/>
</dbReference>
<dbReference type="HAMAP" id="MF_00909">
    <property type="entry name" value="FtsZ"/>
    <property type="match status" value="1"/>
</dbReference>
<reference evidence="12 13" key="1">
    <citation type="submission" date="2014-07" db="EMBL/GenBank/DDBJ databases">
        <authorList>
            <person name="McCorrison J."/>
            <person name="Sanka R."/>
            <person name="Torralba M."/>
            <person name="Gillis M."/>
            <person name="Haft D.H."/>
            <person name="Methe B."/>
            <person name="Sutton G."/>
            <person name="Nelson K.E."/>
        </authorList>
    </citation>
    <scope>NUCLEOTIDE SEQUENCE [LARGE SCALE GENOMIC DNA]</scope>
    <source>
        <strain evidence="12 13">DNF00058</strain>
    </source>
</reference>
<feature type="binding site" evidence="8">
    <location>
        <position position="190"/>
    </location>
    <ligand>
        <name>GTP</name>
        <dbReference type="ChEBI" id="CHEBI:37565"/>
    </ligand>
</feature>
<dbReference type="FunFam" id="3.40.50.1440:FF:000023">
    <property type="entry name" value="Cell division protein FtsZ"/>
    <property type="match status" value="1"/>
</dbReference>
<dbReference type="Gene3D" id="3.30.1330.20">
    <property type="entry name" value="Tubulin/FtsZ, C-terminal domain"/>
    <property type="match status" value="1"/>
</dbReference>
<feature type="domain" description="Tubulin/FtsZ 2-layer sandwich" evidence="11">
    <location>
        <begin position="210"/>
        <end position="333"/>
    </location>
</feature>
<evidence type="ECO:0000256" key="8">
    <source>
        <dbReference type="HAMAP-Rule" id="MF_00909"/>
    </source>
</evidence>
<dbReference type="SMART" id="SM00864">
    <property type="entry name" value="Tubulin"/>
    <property type="match status" value="1"/>
</dbReference>
<keyword evidence="13" id="KW-1185">Reference proteome</keyword>
<dbReference type="SMART" id="SM00865">
    <property type="entry name" value="Tubulin_C"/>
    <property type="match status" value="1"/>
</dbReference>
<evidence type="ECO:0000256" key="2">
    <source>
        <dbReference type="ARBA" id="ARBA00022490"/>
    </source>
</evidence>
<dbReference type="Pfam" id="PF00091">
    <property type="entry name" value="Tubulin"/>
    <property type="match status" value="1"/>
</dbReference>
<comment type="subunit">
    <text evidence="8">Homodimer. Polymerizes to form a dynamic ring structure in a strictly GTP-dependent manner. Interacts directly with several other division proteins.</text>
</comment>
<evidence type="ECO:0000259" key="11">
    <source>
        <dbReference type="SMART" id="SM00865"/>
    </source>
</evidence>
<dbReference type="GO" id="GO:0043093">
    <property type="term" value="P:FtsZ-dependent cytokinesis"/>
    <property type="evidence" value="ECO:0007669"/>
    <property type="project" value="UniProtKB-UniRule"/>
</dbReference>
<keyword evidence="3 8" id="KW-0132">Cell division</keyword>
<evidence type="ECO:0000259" key="10">
    <source>
        <dbReference type="SMART" id="SM00864"/>
    </source>
</evidence>
<dbReference type="Gene3D" id="3.40.50.1440">
    <property type="entry name" value="Tubulin/FtsZ, GTPase domain"/>
    <property type="match status" value="1"/>
</dbReference>
<dbReference type="InterPro" id="IPR018316">
    <property type="entry name" value="Tubulin/FtsZ_2-layer-sand-dom"/>
</dbReference>
<dbReference type="RefSeq" id="WP_008447085.1">
    <property type="nucleotide sequence ID" value="NZ_JRNU01000001.1"/>
</dbReference>
<dbReference type="InterPro" id="IPR008280">
    <property type="entry name" value="Tub_FtsZ_C"/>
</dbReference>
<dbReference type="PANTHER" id="PTHR30314">
    <property type="entry name" value="CELL DIVISION PROTEIN FTSZ-RELATED"/>
    <property type="match status" value="1"/>
</dbReference>
<dbReference type="PRINTS" id="PR00423">
    <property type="entry name" value="CELLDVISFTSZ"/>
</dbReference>
<evidence type="ECO:0000256" key="5">
    <source>
        <dbReference type="ARBA" id="ARBA00023134"/>
    </source>
</evidence>
<gene>
    <name evidence="8" type="primary">ftsZ</name>
    <name evidence="12" type="ORF">HMPREF9302_00300</name>
</gene>
<dbReference type="Pfam" id="PF12327">
    <property type="entry name" value="FtsZ_C"/>
    <property type="match status" value="1"/>
</dbReference>
<keyword evidence="7 8" id="KW-0131">Cell cycle</keyword>
<comment type="subcellular location">
    <subcellularLocation>
        <location evidence="8">Cytoplasm</location>
    </subcellularLocation>
    <text evidence="8">Assembles at midcell at the inner surface of the cytoplasmic membrane.</text>
</comment>
<dbReference type="GO" id="GO:0005737">
    <property type="term" value="C:cytoplasm"/>
    <property type="evidence" value="ECO:0007669"/>
    <property type="project" value="UniProtKB-SubCell"/>
</dbReference>
<comment type="similarity">
    <text evidence="1 8">Belongs to the FtsZ family.</text>
</comment>
<dbReference type="InterPro" id="IPR000158">
    <property type="entry name" value="Cell_div_FtsZ"/>
</dbReference>